<dbReference type="Gene3D" id="2.30.42.10">
    <property type="match status" value="2"/>
</dbReference>
<evidence type="ECO:0000256" key="4">
    <source>
        <dbReference type="SAM" id="MobiDB-lite"/>
    </source>
</evidence>
<keyword evidence="7" id="KW-1185">Reference proteome</keyword>
<feature type="region of interest" description="Disordered" evidence="4">
    <location>
        <begin position="232"/>
        <end position="278"/>
    </location>
</feature>
<keyword evidence="2" id="KW-1003">Cell membrane</keyword>
<organism evidence="6 7">
    <name type="scientific">Gadus morhua</name>
    <name type="common">Atlantic cod</name>
    <dbReference type="NCBI Taxonomy" id="8049"/>
    <lineage>
        <taxon>Eukaryota</taxon>
        <taxon>Metazoa</taxon>
        <taxon>Chordata</taxon>
        <taxon>Craniata</taxon>
        <taxon>Vertebrata</taxon>
        <taxon>Euteleostomi</taxon>
        <taxon>Actinopterygii</taxon>
        <taxon>Neopterygii</taxon>
        <taxon>Teleostei</taxon>
        <taxon>Neoteleostei</taxon>
        <taxon>Acanthomorphata</taxon>
        <taxon>Zeiogadaria</taxon>
        <taxon>Gadariae</taxon>
        <taxon>Gadiformes</taxon>
        <taxon>Gadoidei</taxon>
        <taxon>Gadidae</taxon>
        <taxon>Gadus</taxon>
    </lineage>
</organism>
<reference evidence="6" key="1">
    <citation type="submission" date="2025-08" db="UniProtKB">
        <authorList>
            <consortium name="Ensembl"/>
        </authorList>
    </citation>
    <scope>IDENTIFICATION</scope>
</reference>
<dbReference type="Pfam" id="PF00595">
    <property type="entry name" value="PDZ"/>
    <property type="match status" value="1"/>
</dbReference>
<dbReference type="AlphaFoldDB" id="A0A8C4ZBI0"/>
<dbReference type="PANTHER" id="PTHR14191">
    <property type="entry name" value="PDZ DOMAIN CONTAINING PROTEIN"/>
    <property type="match status" value="1"/>
</dbReference>
<dbReference type="CDD" id="cd06768">
    <property type="entry name" value="PDZ_NHERF-like"/>
    <property type="match status" value="2"/>
</dbReference>
<keyword evidence="2" id="KW-0472">Membrane</keyword>
<dbReference type="PANTHER" id="PTHR14191:SF4">
    <property type="entry name" value="NA(+)_H(+) EXCHANGE REGULATORY COFACTOR NHE-RF2"/>
    <property type="match status" value="1"/>
</dbReference>
<evidence type="ECO:0000313" key="6">
    <source>
        <dbReference type="Ensembl" id="ENSGMOP00000011428.2"/>
    </source>
</evidence>
<evidence type="ECO:0000256" key="1">
    <source>
        <dbReference type="ARBA" id="ARBA00004236"/>
    </source>
</evidence>
<dbReference type="InterPro" id="IPR051067">
    <property type="entry name" value="NHER"/>
</dbReference>
<comment type="subcellular location">
    <subcellularLocation>
        <location evidence="1">Cell membrane</location>
    </subcellularLocation>
</comment>
<dbReference type="InterPro" id="IPR001478">
    <property type="entry name" value="PDZ"/>
</dbReference>
<feature type="domain" description="PDZ" evidence="5">
    <location>
        <begin position="134"/>
        <end position="216"/>
    </location>
</feature>
<dbReference type="InterPro" id="IPR015098">
    <property type="entry name" value="EBP50_C"/>
</dbReference>
<dbReference type="Pfam" id="PF09007">
    <property type="entry name" value="EBP50_C"/>
    <property type="match status" value="1"/>
</dbReference>
<dbReference type="InterPro" id="IPR041489">
    <property type="entry name" value="PDZ_6"/>
</dbReference>
<dbReference type="PROSITE" id="PS50106">
    <property type="entry name" value="PDZ"/>
    <property type="match status" value="2"/>
</dbReference>
<accession>A0A8C4ZBI0</accession>
<dbReference type="Pfam" id="PF17820">
    <property type="entry name" value="PDZ_6"/>
    <property type="match status" value="1"/>
</dbReference>
<dbReference type="GO" id="GO:0005102">
    <property type="term" value="F:signaling receptor binding"/>
    <property type="evidence" value="ECO:0007669"/>
    <property type="project" value="TreeGrafter"/>
</dbReference>
<dbReference type="GO" id="GO:0072659">
    <property type="term" value="P:protein localization to plasma membrane"/>
    <property type="evidence" value="ECO:0007669"/>
    <property type="project" value="TreeGrafter"/>
</dbReference>
<keyword evidence="3" id="KW-0677">Repeat</keyword>
<feature type="domain" description="PDZ" evidence="5">
    <location>
        <begin position="25"/>
        <end position="95"/>
    </location>
</feature>
<dbReference type="InterPro" id="IPR036034">
    <property type="entry name" value="PDZ_sf"/>
</dbReference>
<evidence type="ECO:0000256" key="2">
    <source>
        <dbReference type="ARBA" id="ARBA00022475"/>
    </source>
</evidence>
<evidence type="ECO:0000313" key="7">
    <source>
        <dbReference type="Proteomes" id="UP000694546"/>
    </source>
</evidence>
<proteinExistence type="predicted"/>
<dbReference type="SMART" id="SM00228">
    <property type="entry name" value="PDZ"/>
    <property type="match status" value="2"/>
</dbReference>
<sequence length="319" mass="34999">TATPFPRRPRLCFLSTGGPNPNPGFGFHLRGERTRGGQWIRRVEPGSCAELSGLRAGDRVVEVNGENVERETHHQVVDRIQAGVHRTRLLVIDRETDEYLRSLNLPCTEDLARPTEASPPPARGEEEAELVPRLCHLTKQGEEPGYGFNLHSDKMRRGQFVGSVDPGSPAQRADVREGDRLLQVNGASVAGLRHAEVVALIQKGGRETRLLLVDLDTDELFLNLGVEPSSQHLQGTLLSPKSTTNGSWASQSSRSSTTQSELSSSDMSIQGGAPDPFLELGLRLSPTAAEAKEKALAQRSKKRAPPMDWGRKYQIFSNF</sequence>
<feature type="compositionally biased region" description="Low complexity" evidence="4">
    <location>
        <begin position="247"/>
        <end position="268"/>
    </location>
</feature>
<dbReference type="GO" id="GO:0016324">
    <property type="term" value="C:apical plasma membrane"/>
    <property type="evidence" value="ECO:0007669"/>
    <property type="project" value="TreeGrafter"/>
</dbReference>
<dbReference type="Proteomes" id="UP000694546">
    <property type="component" value="Chromosome 3"/>
</dbReference>
<name>A0A8C4ZBI0_GADMO</name>
<dbReference type="OMA" id="CEVAHRT"/>
<dbReference type="SUPFAM" id="SSF50156">
    <property type="entry name" value="PDZ domain-like"/>
    <property type="match status" value="2"/>
</dbReference>
<dbReference type="GeneTree" id="ENSGT00950000182849"/>
<dbReference type="GO" id="GO:0043495">
    <property type="term" value="F:protein-membrane adaptor activity"/>
    <property type="evidence" value="ECO:0007669"/>
    <property type="project" value="TreeGrafter"/>
</dbReference>
<protein>
    <recommendedName>
        <fullName evidence="5">PDZ domain-containing protein</fullName>
    </recommendedName>
</protein>
<dbReference type="Ensembl" id="ENSGMOT00000011738.2">
    <property type="protein sequence ID" value="ENSGMOP00000011428.2"/>
    <property type="gene ID" value="ENSGMOG00000010665.2"/>
</dbReference>
<feature type="compositionally biased region" description="Polar residues" evidence="4">
    <location>
        <begin position="232"/>
        <end position="246"/>
    </location>
</feature>
<evidence type="ECO:0000256" key="3">
    <source>
        <dbReference type="ARBA" id="ARBA00022737"/>
    </source>
</evidence>
<reference evidence="6" key="2">
    <citation type="submission" date="2025-09" db="UniProtKB">
        <authorList>
            <consortium name="Ensembl"/>
        </authorList>
    </citation>
    <scope>IDENTIFICATION</scope>
</reference>
<evidence type="ECO:0000259" key="5">
    <source>
        <dbReference type="PROSITE" id="PS50106"/>
    </source>
</evidence>